<reference evidence="3" key="1">
    <citation type="journal article" date="2010" name="Genome Biol.">
        <title>Genome sequence of the necrotrophic plant pathogen Pythium ultimum reveals original pathogenicity mechanisms and effector repertoire.</title>
        <authorList>
            <person name="Levesque C.A."/>
            <person name="Brouwer H."/>
            <person name="Cano L."/>
            <person name="Hamilton J.P."/>
            <person name="Holt C."/>
            <person name="Huitema E."/>
            <person name="Raffaele S."/>
            <person name="Robideau G.P."/>
            <person name="Thines M."/>
            <person name="Win J."/>
            <person name="Zerillo M.M."/>
            <person name="Beakes G.W."/>
            <person name="Boore J.L."/>
            <person name="Busam D."/>
            <person name="Dumas B."/>
            <person name="Ferriera S."/>
            <person name="Fuerstenberg S.I."/>
            <person name="Gachon C.M."/>
            <person name="Gaulin E."/>
            <person name="Govers F."/>
            <person name="Grenville-Briggs L."/>
            <person name="Horner N."/>
            <person name="Hostetler J."/>
            <person name="Jiang R.H."/>
            <person name="Johnson J."/>
            <person name="Krajaejun T."/>
            <person name="Lin H."/>
            <person name="Meijer H.J."/>
            <person name="Moore B."/>
            <person name="Morris P."/>
            <person name="Phuntmart V."/>
            <person name="Puiu D."/>
            <person name="Shetty J."/>
            <person name="Stajich J.E."/>
            <person name="Tripathy S."/>
            <person name="Wawra S."/>
            <person name="van West P."/>
            <person name="Whitty B.R."/>
            <person name="Coutinho P.M."/>
            <person name="Henrissat B."/>
            <person name="Martin F."/>
            <person name="Thomas P.D."/>
            <person name="Tyler B.M."/>
            <person name="De Vries R.P."/>
            <person name="Kamoun S."/>
            <person name="Yandell M."/>
            <person name="Tisserat N."/>
            <person name="Buell C.R."/>
        </authorList>
    </citation>
    <scope>NUCLEOTIDE SEQUENCE</scope>
    <source>
        <strain evidence="3">DAOM:BR144</strain>
    </source>
</reference>
<dbReference type="VEuPathDB" id="FungiDB:PYU1_G009866"/>
<evidence type="ECO:0000256" key="1">
    <source>
        <dbReference type="SAM" id="Phobius"/>
    </source>
</evidence>
<keyword evidence="1" id="KW-0812">Transmembrane</keyword>
<accession>K3WY36</accession>
<organism evidence="2 3">
    <name type="scientific">Globisporangium ultimum (strain ATCC 200006 / CBS 805.95 / DAOM BR144)</name>
    <name type="common">Pythium ultimum</name>
    <dbReference type="NCBI Taxonomy" id="431595"/>
    <lineage>
        <taxon>Eukaryota</taxon>
        <taxon>Sar</taxon>
        <taxon>Stramenopiles</taxon>
        <taxon>Oomycota</taxon>
        <taxon>Peronosporomycetes</taxon>
        <taxon>Pythiales</taxon>
        <taxon>Pythiaceae</taxon>
        <taxon>Globisporangium</taxon>
    </lineage>
</organism>
<dbReference type="EnsemblProtists" id="PYU1_T009884">
    <property type="protein sequence ID" value="PYU1_T009884"/>
    <property type="gene ID" value="PYU1_G009866"/>
</dbReference>
<evidence type="ECO:0000313" key="2">
    <source>
        <dbReference type="EnsemblProtists" id="PYU1_T009884"/>
    </source>
</evidence>
<dbReference type="InParanoid" id="K3WY36"/>
<dbReference type="AlphaFoldDB" id="K3WY36"/>
<protein>
    <submittedName>
        <fullName evidence="2">Uncharacterized protein</fullName>
    </submittedName>
</protein>
<dbReference type="Proteomes" id="UP000019132">
    <property type="component" value="Unassembled WGS sequence"/>
</dbReference>
<dbReference type="EMBL" id="GL376624">
    <property type="status" value="NOT_ANNOTATED_CDS"/>
    <property type="molecule type" value="Genomic_DNA"/>
</dbReference>
<keyword evidence="1" id="KW-0472">Membrane</keyword>
<feature type="transmembrane region" description="Helical" evidence="1">
    <location>
        <begin position="46"/>
        <end position="64"/>
    </location>
</feature>
<keyword evidence="1" id="KW-1133">Transmembrane helix</keyword>
<reference evidence="2" key="3">
    <citation type="submission" date="2015-02" db="UniProtKB">
        <authorList>
            <consortium name="EnsemblProtists"/>
        </authorList>
    </citation>
    <scope>IDENTIFICATION</scope>
    <source>
        <strain evidence="2">DAOM BR144</strain>
    </source>
</reference>
<keyword evidence="3" id="KW-1185">Reference proteome</keyword>
<reference evidence="3" key="2">
    <citation type="submission" date="2010-04" db="EMBL/GenBank/DDBJ databases">
        <authorList>
            <person name="Buell R."/>
            <person name="Hamilton J."/>
            <person name="Hostetler J."/>
        </authorList>
    </citation>
    <scope>NUCLEOTIDE SEQUENCE [LARGE SCALE GENOMIC DNA]</scope>
    <source>
        <strain evidence="3">DAOM:BR144</strain>
    </source>
</reference>
<proteinExistence type="predicted"/>
<feature type="transmembrane region" description="Helical" evidence="1">
    <location>
        <begin position="17"/>
        <end position="39"/>
    </location>
</feature>
<evidence type="ECO:0000313" key="3">
    <source>
        <dbReference type="Proteomes" id="UP000019132"/>
    </source>
</evidence>
<dbReference type="HOGENOM" id="CLU_068580_1_0_1"/>
<name>K3WY36_GLOUD</name>
<sequence>MEATELPDKMDRLAHQLFMPLAFVINYTLRECFVVLYWARRRELRVGLLFAVSVVGVSRIVPLARADPNIVRGLNDISESAPDHNYRIQSQYEIQSSIGLVPDAAILLSVATMAAPKRVNQQLAEDFQNICESTTLVFIICFRFYYIGIARGWSSIWRGHKIEF</sequence>